<evidence type="ECO:0000256" key="1">
    <source>
        <dbReference type="SAM" id="MobiDB-lite"/>
    </source>
</evidence>
<dbReference type="RefSeq" id="WP_006248658.1">
    <property type="nucleotide sequence ID" value="NZ_CP011098.1"/>
</dbReference>
<feature type="compositionally biased region" description="Basic and acidic residues" evidence="1">
    <location>
        <begin position="20"/>
        <end position="47"/>
    </location>
</feature>
<dbReference type="SUPFAM" id="SSF160059">
    <property type="entry name" value="PriA/YqbF domain"/>
    <property type="match status" value="1"/>
</dbReference>
<evidence type="ECO:0000313" key="3">
    <source>
        <dbReference type="EMBL" id="TRB73740.1"/>
    </source>
</evidence>
<keyword evidence="5" id="KW-1185">Reference proteome</keyword>
<proteinExistence type="predicted"/>
<comment type="caution">
    <text evidence="3">The sequence shown here is derived from an EMBL/GenBank/DDBJ whole genome shotgun (WGS) entry which is preliminary data.</text>
</comment>
<evidence type="ECO:0008006" key="6">
    <source>
        <dbReference type="Google" id="ProtNLM"/>
    </source>
</evidence>
<name>A0A547EFC3_MANHA</name>
<dbReference type="EMBL" id="VAJI01000019">
    <property type="protein sequence ID" value="TRB36532.1"/>
    <property type="molecule type" value="Genomic_DNA"/>
</dbReference>
<accession>A0A547EFC3</accession>
<gene>
    <name evidence="3" type="ORF">FEA53_08915</name>
    <name evidence="2" type="ORF">FEB89_09210</name>
</gene>
<protein>
    <recommendedName>
        <fullName evidence="6">Mu-like prophage FluMu N-terminal domain-containing protein</fullName>
    </recommendedName>
</protein>
<evidence type="ECO:0000313" key="2">
    <source>
        <dbReference type="EMBL" id="TRB36532.1"/>
    </source>
</evidence>
<dbReference type="Proteomes" id="UP000315164">
    <property type="component" value="Unassembled WGS sequence"/>
</dbReference>
<organism evidence="3 4">
    <name type="scientific">Mannheimia haemolytica</name>
    <name type="common">Pasteurella haemolytica</name>
    <dbReference type="NCBI Taxonomy" id="75985"/>
    <lineage>
        <taxon>Bacteria</taxon>
        <taxon>Pseudomonadati</taxon>
        <taxon>Pseudomonadota</taxon>
        <taxon>Gammaproteobacteria</taxon>
        <taxon>Pasteurellales</taxon>
        <taxon>Pasteurellaceae</taxon>
        <taxon>Mannheimia</taxon>
    </lineage>
</organism>
<dbReference type="KEGG" id="mhay:VK67_12590"/>
<dbReference type="GeneID" id="67368608"/>
<feature type="region of interest" description="Disordered" evidence="1">
    <location>
        <begin position="1"/>
        <end position="50"/>
    </location>
</feature>
<dbReference type="AlphaFoldDB" id="A0A547EFC3"/>
<dbReference type="OrthoDB" id="5686580at2"/>
<evidence type="ECO:0000313" key="5">
    <source>
        <dbReference type="Proteomes" id="UP000318394"/>
    </source>
</evidence>
<evidence type="ECO:0000313" key="4">
    <source>
        <dbReference type="Proteomes" id="UP000315164"/>
    </source>
</evidence>
<dbReference type="EMBL" id="VAJB01000018">
    <property type="protein sequence ID" value="TRB73740.1"/>
    <property type="molecule type" value="Genomic_DNA"/>
</dbReference>
<reference evidence="4 5" key="1">
    <citation type="journal article" date="2019" name="Vet. Microbiol.">
        <title>Genetic characterization of susceptible and multi-drug resistant Mannheimia haemolytica isolated from high-risk stocker calves prior to and after antimicrobial metaphylaxis.</title>
        <authorList>
            <person name="Snyder E.R."/>
            <person name="Alvarez-Narvaez S."/>
            <person name="Credille B.C."/>
        </authorList>
    </citation>
    <scope>NUCLEOTIDE SEQUENCE [LARGE SCALE GENOMIC DNA]</scope>
    <source>
        <strain evidence="3 4">UGA-R5-128-1</strain>
        <strain evidence="2 5">UGA-R7-163-1</strain>
    </source>
</reference>
<dbReference type="Proteomes" id="UP000318394">
    <property type="component" value="Unassembled WGS sequence"/>
</dbReference>
<dbReference type="KEGG" id="mhaq:WC39_12585"/>
<sequence length="113" mass="12624">MAKPKKNDNEALNTNENTPLEDKVNEQPEDKTDEQPKPPESETKPDDGALINPIAFEVKLKSIHPQATYGRCGYRFNKETAVEIARKALSDEQIITLANDPYLEFVPVVEGDA</sequence>